<dbReference type="RefSeq" id="WP_021207512.1">
    <property type="nucleotide sequence ID" value="NZ_JAETZY010000005.1"/>
</dbReference>
<organism evidence="8 9">
    <name type="scientific">Stutzerimonas stutzeri</name>
    <name type="common">Pseudomonas stutzeri</name>
    <dbReference type="NCBI Taxonomy" id="316"/>
    <lineage>
        <taxon>Bacteria</taxon>
        <taxon>Pseudomonadati</taxon>
        <taxon>Pseudomonadota</taxon>
        <taxon>Gammaproteobacteria</taxon>
        <taxon>Pseudomonadales</taxon>
        <taxon>Pseudomonadaceae</taxon>
        <taxon>Stutzerimonas</taxon>
    </lineage>
</organism>
<feature type="transmembrane region" description="Helical" evidence="7">
    <location>
        <begin position="12"/>
        <end position="31"/>
    </location>
</feature>
<evidence type="ECO:0000256" key="7">
    <source>
        <dbReference type="SAM" id="Phobius"/>
    </source>
</evidence>
<dbReference type="GO" id="GO:0016020">
    <property type="term" value="C:membrane"/>
    <property type="evidence" value="ECO:0007669"/>
    <property type="project" value="UniProtKB-SubCell"/>
</dbReference>
<keyword evidence="4 7" id="KW-1133">Transmembrane helix</keyword>
<proteinExistence type="inferred from homology"/>
<dbReference type="PANTHER" id="PTHR42948">
    <property type="entry name" value="TRANSPORTER"/>
    <property type="match status" value="1"/>
</dbReference>
<evidence type="ECO:0000256" key="5">
    <source>
        <dbReference type="ARBA" id="ARBA00023136"/>
    </source>
</evidence>
<reference evidence="8 9" key="1">
    <citation type="submission" date="2018-01" db="EMBL/GenBank/DDBJ databases">
        <title>Denitrification phenotypes of diverse strains of Pseudomonas stutzeri.</title>
        <authorList>
            <person name="Milligan D.A."/>
            <person name="Bergaust L."/>
            <person name="Bakken L.R."/>
            <person name="Frostegard A."/>
        </authorList>
    </citation>
    <scope>NUCLEOTIDE SEQUENCE [LARGE SCALE GENOMIC DNA]</scope>
    <source>
        <strain evidence="8 9">28a3</strain>
    </source>
</reference>
<protein>
    <recommendedName>
        <fullName evidence="6">Transporter</fullName>
    </recommendedName>
</protein>
<feature type="transmembrane region" description="Helical" evidence="7">
    <location>
        <begin position="98"/>
        <end position="119"/>
    </location>
</feature>
<evidence type="ECO:0000256" key="4">
    <source>
        <dbReference type="ARBA" id="ARBA00022989"/>
    </source>
</evidence>
<feature type="transmembrane region" description="Helical" evidence="7">
    <location>
        <begin position="313"/>
        <end position="337"/>
    </location>
</feature>
<keyword evidence="2 6" id="KW-0813">Transport</keyword>
<dbReference type="NCBIfam" id="NF037979">
    <property type="entry name" value="Na_transp"/>
    <property type="match status" value="1"/>
</dbReference>
<comment type="subcellular location">
    <subcellularLocation>
        <location evidence="1">Membrane</location>
        <topology evidence="1">Multi-pass membrane protein</topology>
    </subcellularLocation>
</comment>
<name>A0A2N8SQS0_STUST</name>
<feature type="transmembrane region" description="Helical" evidence="7">
    <location>
        <begin position="458"/>
        <end position="475"/>
    </location>
</feature>
<feature type="transmembrane region" description="Helical" evidence="7">
    <location>
        <begin position="43"/>
        <end position="62"/>
    </location>
</feature>
<evidence type="ECO:0000256" key="2">
    <source>
        <dbReference type="ARBA" id="ARBA00022448"/>
    </source>
</evidence>
<evidence type="ECO:0000313" key="9">
    <source>
        <dbReference type="Proteomes" id="UP000235897"/>
    </source>
</evidence>
<evidence type="ECO:0000256" key="6">
    <source>
        <dbReference type="RuleBase" id="RU003732"/>
    </source>
</evidence>
<feature type="transmembrane region" description="Helical" evidence="7">
    <location>
        <begin position="151"/>
        <end position="170"/>
    </location>
</feature>
<evidence type="ECO:0000313" key="8">
    <source>
        <dbReference type="EMBL" id="PNG04836.1"/>
    </source>
</evidence>
<dbReference type="CDD" id="cd10336">
    <property type="entry name" value="SLC6sbd_Tyt1-Like"/>
    <property type="match status" value="1"/>
</dbReference>
<comment type="caution">
    <text evidence="8">The sequence shown here is derived from an EMBL/GenBank/DDBJ whole genome shotgun (WGS) entry which is preliminary data.</text>
</comment>
<feature type="transmembrane region" description="Helical" evidence="7">
    <location>
        <begin position="222"/>
        <end position="246"/>
    </location>
</feature>
<evidence type="ECO:0000256" key="3">
    <source>
        <dbReference type="ARBA" id="ARBA00022692"/>
    </source>
</evidence>
<comment type="similarity">
    <text evidence="6">Belongs to the sodium:neurotransmitter symporter (SNF) (TC 2.A.22) family.</text>
</comment>
<evidence type="ECO:0000256" key="1">
    <source>
        <dbReference type="ARBA" id="ARBA00004141"/>
    </source>
</evidence>
<dbReference type="SUPFAM" id="SSF161070">
    <property type="entry name" value="SNF-like"/>
    <property type="match status" value="1"/>
</dbReference>
<keyword evidence="3 6" id="KW-0812">Transmembrane</keyword>
<sequence>MTRETPKNLWLSRWGFILAATGSAVGLGNIWKFPYITGQYGGGAFVLMYLACILAIGIPVMMTEIAIGRRGRGSPIDAIGRAVRENGSSALWKGVGGMAMAAGFLILCFYVVVAGWAFAYTVKMLDGSLAASSVDSLAQVFEAHNANPWQLGGWSVLVALLTLWIVAKGVQQGIESSVRWMMPGLAVMLLILVGYAFTSGGFDEGFAFLFSFDTSKLTGEALLAALGHAFFTLSLASGAILTYGSYIPDGQSITRTTFMVAIADTAVALLAGLAIFPIIFANGMDPTAGPGLIFMSLPLAFQQMPFGTLFGTLFFAMVSIAALTSAISMIEATVAYLNEKHGVSRIKAAVGSGVVLLVISLLAMLSFNLMAGWTPLGKNFFDWLDYLTSRWMMPLGGIFIVIFAGYVLRSEIMRDELGLPPLGYALWLFMVRYVCPVLITMVFLHALGWLGFDPLVRWYWIAGAIGALTILGEGLRPRVWPALVGRSA</sequence>
<feature type="transmembrane region" description="Helical" evidence="7">
    <location>
        <begin position="258"/>
        <end position="280"/>
    </location>
</feature>
<dbReference type="PANTHER" id="PTHR42948:SF1">
    <property type="entry name" value="TRANSPORTER"/>
    <property type="match status" value="1"/>
</dbReference>
<dbReference type="InterPro" id="IPR000175">
    <property type="entry name" value="Na/ntran_symport"/>
</dbReference>
<dbReference type="OrthoDB" id="9762833at2"/>
<accession>A0A2N8SQS0</accession>
<dbReference type="Pfam" id="PF00209">
    <property type="entry name" value="SNF"/>
    <property type="match status" value="2"/>
</dbReference>
<feature type="transmembrane region" description="Helical" evidence="7">
    <location>
        <begin position="429"/>
        <end position="452"/>
    </location>
</feature>
<keyword evidence="5 7" id="KW-0472">Membrane</keyword>
<gene>
    <name evidence="8" type="ORF">CXL00_14305</name>
</gene>
<feature type="transmembrane region" description="Helical" evidence="7">
    <location>
        <begin position="391"/>
        <end position="408"/>
    </location>
</feature>
<dbReference type="GO" id="GO:0015293">
    <property type="term" value="F:symporter activity"/>
    <property type="evidence" value="ECO:0007669"/>
    <property type="project" value="UniProtKB-KW"/>
</dbReference>
<dbReference type="Proteomes" id="UP000235897">
    <property type="component" value="Unassembled WGS sequence"/>
</dbReference>
<dbReference type="InterPro" id="IPR037272">
    <property type="entry name" value="SNS_sf"/>
</dbReference>
<dbReference type="EMBL" id="POUW01000005">
    <property type="protein sequence ID" value="PNG04836.1"/>
    <property type="molecule type" value="Genomic_DNA"/>
</dbReference>
<feature type="transmembrane region" description="Helical" evidence="7">
    <location>
        <begin position="349"/>
        <end position="371"/>
    </location>
</feature>
<dbReference type="InterPro" id="IPR047218">
    <property type="entry name" value="YocR/YhdH-like"/>
</dbReference>
<dbReference type="PRINTS" id="PR00176">
    <property type="entry name" value="NANEUSMPORT"/>
</dbReference>
<keyword evidence="6" id="KW-0769">Symport</keyword>
<dbReference type="PROSITE" id="PS00610">
    <property type="entry name" value="NA_NEUROTRAN_SYMP_1"/>
    <property type="match status" value="1"/>
</dbReference>
<feature type="transmembrane region" description="Helical" evidence="7">
    <location>
        <begin position="182"/>
        <end position="202"/>
    </location>
</feature>
<dbReference type="AlphaFoldDB" id="A0A2N8SQS0"/>
<dbReference type="PROSITE" id="PS50267">
    <property type="entry name" value="NA_NEUROTRAN_SYMP_3"/>
    <property type="match status" value="1"/>
</dbReference>